<evidence type="ECO:0000256" key="1">
    <source>
        <dbReference type="SAM" id="MobiDB-lite"/>
    </source>
</evidence>
<gene>
    <name evidence="2" type="ORF">Nans01_42670</name>
</gene>
<accession>A0A9W6PA47</accession>
<keyword evidence="3" id="KW-1185">Reference proteome</keyword>
<dbReference type="InterPro" id="IPR013381">
    <property type="entry name" value="CRISPR-assoc_prot_Cse1"/>
</dbReference>
<evidence type="ECO:0008006" key="4">
    <source>
        <dbReference type="Google" id="ProtNLM"/>
    </source>
</evidence>
<comment type="caution">
    <text evidence="2">The sequence shown here is derived from an EMBL/GenBank/DDBJ whole genome shotgun (WGS) entry which is preliminary data.</text>
</comment>
<reference evidence="2" key="1">
    <citation type="submission" date="2023-02" db="EMBL/GenBank/DDBJ databases">
        <title>Nocardiopsis ansamitocini NBRC 112285.</title>
        <authorList>
            <person name="Ichikawa N."/>
            <person name="Sato H."/>
            <person name="Tonouchi N."/>
        </authorList>
    </citation>
    <scope>NUCLEOTIDE SEQUENCE</scope>
    <source>
        <strain evidence="2">NBRC 112285</strain>
    </source>
</reference>
<dbReference type="CDD" id="cd09729">
    <property type="entry name" value="Cse1_I-E"/>
    <property type="match status" value="1"/>
</dbReference>
<evidence type="ECO:0000313" key="3">
    <source>
        <dbReference type="Proteomes" id="UP001165092"/>
    </source>
</evidence>
<feature type="region of interest" description="Disordered" evidence="1">
    <location>
        <begin position="442"/>
        <end position="461"/>
    </location>
</feature>
<organism evidence="2 3">
    <name type="scientific">Nocardiopsis ansamitocini</name>
    <dbReference type="NCBI Taxonomy" id="1670832"/>
    <lineage>
        <taxon>Bacteria</taxon>
        <taxon>Bacillati</taxon>
        <taxon>Actinomycetota</taxon>
        <taxon>Actinomycetes</taxon>
        <taxon>Streptosporangiales</taxon>
        <taxon>Nocardiopsidaceae</taxon>
        <taxon>Nocardiopsis</taxon>
    </lineage>
</organism>
<dbReference type="AlphaFoldDB" id="A0A9W6PA47"/>
<protein>
    <recommendedName>
        <fullName evidence="4">Type I-E CRISPR-associated protein Cse1/CasA</fullName>
    </recommendedName>
</protein>
<proteinExistence type="predicted"/>
<evidence type="ECO:0000313" key="2">
    <source>
        <dbReference type="EMBL" id="GLU49916.1"/>
    </source>
</evidence>
<dbReference type="Pfam" id="PF09481">
    <property type="entry name" value="CRISPR_Cse1"/>
    <property type="match status" value="1"/>
</dbReference>
<name>A0A9W6PA47_9ACTN</name>
<dbReference type="EMBL" id="BSQG01000010">
    <property type="protein sequence ID" value="GLU49916.1"/>
    <property type="molecule type" value="Genomic_DNA"/>
</dbReference>
<sequence>MRLRYVTRTPGGVITDSPSPGYDLATSPWVVAHGCDLLESPVSLGLKDVLLRAGGLVDVELPLPPASAMLWRVLVVITARASGLDEAEDKEEWQDRRCDLLGAGALDADAVEGYFAAHADRFDLFHPERPWMQDPRLRTECPKPSGVNKLAWGRTAGQNQVWLGGHHNDLAPRPLGAAEAAWHLLATLGNGPSGRCSARVVRGRNEANVTAGPLRGTVSYHPVGRTLFESLILNIPYPGDAERAHDLAPWERPDLDDPLGLPPAPEGPAAMLMGQARHAVLLEPSPDGSEVVDAWVTWARRERVETPLDPYLIYQPTKEGRLYARPADADRAVWRDLDALLRHGDTRGRRPNILDDCTQQSGVPAEILNGARLRGFGFDQDGQTRDRQWFAATTPEVLRWLAERDEEGTERVRTLRRIGLARASAEALGRRLDNACKDAWKAANSPGGGGPRTDTGSGPWARPAASRYWSRAEAAFWDIAHDRSTSGYTRGAAGPGNAFNLAALAAYDQVTGPYCERPRVARVVERFRSTLFDNWQPARAQKDTRTKEVGA</sequence>
<dbReference type="NCBIfam" id="TIGR02547">
    <property type="entry name" value="casA_cse1"/>
    <property type="match status" value="1"/>
</dbReference>
<dbReference type="Proteomes" id="UP001165092">
    <property type="component" value="Unassembled WGS sequence"/>
</dbReference>